<dbReference type="Pfam" id="PF13673">
    <property type="entry name" value="Acetyltransf_10"/>
    <property type="match status" value="1"/>
</dbReference>
<accession>A0ABX8VD42</accession>
<name>A0ABX8VD42_9FLAO</name>
<dbReference type="RefSeq" id="WP_220640929.1">
    <property type="nucleotide sequence ID" value="NZ_CP080429.1"/>
</dbReference>
<dbReference type="CDD" id="cd04301">
    <property type="entry name" value="NAT_SF"/>
    <property type="match status" value="1"/>
</dbReference>
<dbReference type="PROSITE" id="PS51186">
    <property type="entry name" value="GNAT"/>
    <property type="match status" value="1"/>
</dbReference>
<organism evidence="2 3">
    <name type="scientific">Flavobacterium litorale</name>
    <dbReference type="NCBI Taxonomy" id="2856519"/>
    <lineage>
        <taxon>Bacteria</taxon>
        <taxon>Pseudomonadati</taxon>
        <taxon>Bacteroidota</taxon>
        <taxon>Flavobacteriia</taxon>
        <taxon>Flavobacteriales</taxon>
        <taxon>Flavobacteriaceae</taxon>
        <taxon>Flavobacterium</taxon>
    </lineage>
</organism>
<evidence type="ECO:0000259" key="1">
    <source>
        <dbReference type="PROSITE" id="PS51186"/>
    </source>
</evidence>
<dbReference type="Gene3D" id="3.40.630.30">
    <property type="match status" value="1"/>
</dbReference>
<protein>
    <submittedName>
        <fullName evidence="2">GNAT family N-acetyltransferase</fullName>
    </submittedName>
</protein>
<dbReference type="InterPro" id="IPR016181">
    <property type="entry name" value="Acyl_CoA_acyltransferase"/>
</dbReference>
<evidence type="ECO:0000313" key="2">
    <source>
        <dbReference type="EMBL" id="QYJ68589.1"/>
    </source>
</evidence>
<reference evidence="2 3" key="1">
    <citation type="submission" date="2021-07" db="EMBL/GenBank/DDBJ databases">
        <title>Flavobacterium WSW3-B6 sp.nov, isolated from seaweed.</title>
        <authorList>
            <person name="Muhammad N."/>
            <person name="Ho H."/>
            <person name="Lee Y.-J."/>
            <person name="Nguyen T."/>
            <person name="Ho J."/>
            <person name="Kim S.-G."/>
        </authorList>
    </citation>
    <scope>NUCLEOTIDE SEQUENCE [LARGE SCALE GENOMIC DNA]</scope>
    <source>
        <strain evidence="2 3">WSW3-B6</strain>
    </source>
</reference>
<dbReference type="InterPro" id="IPR000182">
    <property type="entry name" value="GNAT_dom"/>
</dbReference>
<dbReference type="Proteomes" id="UP000825381">
    <property type="component" value="Chromosome"/>
</dbReference>
<dbReference type="EMBL" id="CP080429">
    <property type="protein sequence ID" value="QYJ68589.1"/>
    <property type="molecule type" value="Genomic_DNA"/>
</dbReference>
<keyword evidence="3" id="KW-1185">Reference proteome</keyword>
<feature type="domain" description="N-acetyltransferase" evidence="1">
    <location>
        <begin position="1"/>
        <end position="145"/>
    </location>
</feature>
<dbReference type="SUPFAM" id="SSF55729">
    <property type="entry name" value="Acyl-CoA N-acyltransferases (Nat)"/>
    <property type="match status" value="1"/>
</dbReference>
<evidence type="ECO:0000313" key="3">
    <source>
        <dbReference type="Proteomes" id="UP000825381"/>
    </source>
</evidence>
<gene>
    <name evidence="2" type="ORF">K1I41_01550</name>
</gene>
<sequence>MQRIKKIQSAATYAVRQPVLRPGLPVSSCIFEGDDLSTTVHFGVFEADGLAGIISVFKSRNELFTNEVQFQIRGMAILPEHQKKGLGEKLLQTAESYIIQNSGKLVWCNAREVAVGFYKKAGYSIIGNAFTIKGVGVHYVMYKTL</sequence>
<proteinExistence type="predicted"/>